<proteinExistence type="predicted"/>
<dbReference type="AlphaFoldDB" id="A0A4Q7SBH5"/>
<feature type="transmembrane region" description="Helical" evidence="1">
    <location>
        <begin position="6"/>
        <end position="28"/>
    </location>
</feature>
<feature type="transmembrane region" description="Helical" evidence="1">
    <location>
        <begin position="40"/>
        <end position="61"/>
    </location>
</feature>
<dbReference type="RefSeq" id="WP_130390650.1">
    <property type="nucleotide sequence ID" value="NZ_SGXM01000001.1"/>
</dbReference>
<keyword evidence="3" id="KW-1185">Reference proteome</keyword>
<name>A0A4Q7SBH5_9BURK</name>
<dbReference type="EMBL" id="SGXM01000001">
    <property type="protein sequence ID" value="RZT42672.1"/>
    <property type="molecule type" value="Genomic_DNA"/>
</dbReference>
<dbReference type="InterPro" id="IPR016768">
    <property type="entry name" value="UCP019883"/>
</dbReference>
<protein>
    <submittedName>
        <fullName evidence="2">Uncharacterized protein DUF2818</fullName>
    </submittedName>
</protein>
<keyword evidence="1" id="KW-0472">Membrane</keyword>
<evidence type="ECO:0000313" key="2">
    <source>
        <dbReference type="EMBL" id="RZT42672.1"/>
    </source>
</evidence>
<dbReference type="PIRSF" id="PIRSF019883">
    <property type="entry name" value="UCP019883"/>
    <property type="match status" value="1"/>
</dbReference>
<accession>A0A4Q7SBH5</accession>
<dbReference type="Proteomes" id="UP000291078">
    <property type="component" value="Unassembled WGS sequence"/>
</dbReference>
<evidence type="ECO:0000256" key="1">
    <source>
        <dbReference type="SAM" id="Phobius"/>
    </source>
</evidence>
<keyword evidence="1" id="KW-1133">Transmembrane helix</keyword>
<organism evidence="2 3">
    <name type="scientific">Cupriavidus agavae</name>
    <dbReference type="NCBI Taxonomy" id="1001822"/>
    <lineage>
        <taxon>Bacteria</taxon>
        <taxon>Pseudomonadati</taxon>
        <taxon>Pseudomonadota</taxon>
        <taxon>Betaproteobacteria</taxon>
        <taxon>Burkholderiales</taxon>
        <taxon>Burkholderiaceae</taxon>
        <taxon>Cupriavidus</taxon>
    </lineage>
</organism>
<dbReference type="OrthoDB" id="5785537at2"/>
<keyword evidence="1" id="KW-0812">Transmembrane</keyword>
<sequence length="102" mass="11308">MSSSAGGWFVILLALVCANLPFVNQRLFAAVGLKWARKPLWLRLVELFTWYVVAGAAGLAVEASLGSTFAQGWQFYAITGCMMLVFAFPGFTWQYLVKHRTA</sequence>
<comment type="caution">
    <text evidence="2">The sequence shown here is derived from an EMBL/GenBank/DDBJ whole genome shotgun (WGS) entry which is preliminary data.</text>
</comment>
<gene>
    <name evidence="2" type="ORF">EV147_1711</name>
</gene>
<dbReference type="Pfam" id="PF10993">
    <property type="entry name" value="DUF2818"/>
    <property type="match status" value="1"/>
</dbReference>
<evidence type="ECO:0000313" key="3">
    <source>
        <dbReference type="Proteomes" id="UP000291078"/>
    </source>
</evidence>
<reference evidence="2 3" key="1">
    <citation type="journal article" date="2015" name="Stand. Genomic Sci.">
        <title>Genomic Encyclopedia of Bacterial and Archaeal Type Strains, Phase III: the genomes of soil and plant-associated and newly described type strains.</title>
        <authorList>
            <person name="Whitman W.B."/>
            <person name="Woyke T."/>
            <person name="Klenk H.P."/>
            <person name="Zhou Y."/>
            <person name="Lilburn T.G."/>
            <person name="Beck B.J."/>
            <person name="De Vos P."/>
            <person name="Vandamme P."/>
            <person name="Eisen J.A."/>
            <person name="Garrity G."/>
            <person name="Hugenholtz P."/>
            <person name="Kyrpides N.C."/>
        </authorList>
    </citation>
    <scope>NUCLEOTIDE SEQUENCE [LARGE SCALE GENOMIC DNA]</scope>
    <source>
        <strain evidence="2 3">ASC-9842</strain>
    </source>
</reference>
<feature type="transmembrane region" description="Helical" evidence="1">
    <location>
        <begin position="73"/>
        <end position="96"/>
    </location>
</feature>